<organism evidence="1 2">
    <name type="scientific">Hevea brasiliensis</name>
    <name type="common">Para rubber tree</name>
    <name type="synonym">Siphonia brasiliensis</name>
    <dbReference type="NCBI Taxonomy" id="3981"/>
    <lineage>
        <taxon>Eukaryota</taxon>
        <taxon>Viridiplantae</taxon>
        <taxon>Streptophyta</taxon>
        <taxon>Embryophyta</taxon>
        <taxon>Tracheophyta</taxon>
        <taxon>Spermatophyta</taxon>
        <taxon>Magnoliopsida</taxon>
        <taxon>eudicotyledons</taxon>
        <taxon>Gunneridae</taxon>
        <taxon>Pentapetalae</taxon>
        <taxon>rosids</taxon>
        <taxon>fabids</taxon>
        <taxon>Malpighiales</taxon>
        <taxon>Euphorbiaceae</taxon>
        <taxon>Crotonoideae</taxon>
        <taxon>Micrandreae</taxon>
        <taxon>Hevea</taxon>
    </lineage>
</organism>
<protein>
    <submittedName>
        <fullName evidence="1">Uncharacterized protein</fullName>
    </submittedName>
</protein>
<proteinExistence type="predicted"/>
<evidence type="ECO:0000313" key="2">
    <source>
        <dbReference type="Proteomes" id="UP000467840"/>
    </source>
</evidence>
<keyword evidence="2" id="KW-1185">Reference proteome</keyword>
<dbReference type="EMBL" id="JAAGAX010000005">
    <property type="protein sequence ID" value="KAF2316165.1"/>
    <property type="molecule type" value="Genomic_DNA"/>
</dbReference>
<gene>
    <name evidence="1" type="ORF">GH714_041506</name>
</gene>
<dbReference type="AlphaFoldDB" id="A0A6A6MUB0"/>
<reference evidence="1 2" key="1">
    <citation type="journal article" date="2020" name="Mol. Plant">
        <title>The Chromosome-Based Rubber Tree Genome Provides New Insights into Spurge Genome Evolution and Rubber Biosynthesis.</title>
        <authorList>
            <person name="Liu J."/>
            <person name="Shi C."/>
            <person name="Shi C.C."/>
            <person name="Li W."/>
            <person name="Zhang Q.J."/>
            <person name="Zhang Y."/>
            <person name="Li K."/>
            <person name="Lu H.F."/>
            <person name="Shi C."/>
            <person name="Zhu S.T."/>
            <person name="Xiao Z.Y."/>
            <person name="Nan H."/>
            <person name="Yue Y."/>
            <person name="Zhu X.G."/>
            <person name="Wu Y."/>
            <person name="Hong X.N."/>
            <person name="Fan G.Y."/>
            <person name="Tong Y."/>
            <person name="Zhang D."/>
            <person name="Mao C.L."/>
            <person name="Liu Y.L."/>
            <person name="Hao S.J."/>
            <person name="Liu W.Q."/>
            <person name="Lv M.Q."/>
            <person name="Zhang H.B."/>
            <person name="Liu Y."/>
            <person name="Hu-Tang G.R."/>
            <person name="Wang J.P."/>
            <person name="Wang J.H."/>
            <person name="Sun Y.H."/>
            <person name="Ni S.B."/>
            <person name="Chen W.B."/>
            <person name="Zhang X.C."/>
            <person name="Jiao Y.N."/>
            <person name="Eichler E.E."/>
            <person name="Li G.H."/>
            <person name="Liu X."/>
            <person name="Gao L.Z."/>
        </authorList>
    </citation>
    <scope>NUCLEOTIDE SEQUENCE [LARGE SCALE GENOMIC DNA]</scope>
    <source>
        <strain evidence="2">cv. GT1</strain>
        <tissue evidence="1">Leaf</tissue>
    </source>
</reference>
<accession>A0A6A6MUB0</accession>
<comment type="caution">
    <text evidence="1">The sequence shown here is derived from an EMBL/GenBank/DDBJ whole genome shotgun (WGS) entry which is preliminary data.</text>
</comment>
<dbReference type="Proteomes" id="UP000467840">
    <property type="component" value="Chromosome 15"/>
</dbReference>
<sequence length="135" mass="15334">MNINNFAMTNLMDRIERLELRDREEVRNRGDGDICGVGAQRGRVGNHASRNEGARIEDFGGEEQNDYWDEDFKDEYEDGNFNQGCRGDWPLRGRGVRGRGGGRQHKFGYYGAVDGNEERVDCLATMLTLLSKKAL</sequence>
<evidence type="ECO:0000313" key="1">
    <source>
        <dbReference type="EMBL" id="KAF2316165.1"/>
    </source>
</evidence>
<name>A0A6A6MUB0_HEVBR</name>